<comment type="caution">
    <text evidence="2">The sequence shown here is derived from an EMBL/GenBank/DDBJ whole genome shotgun (WGS) entry which is preliminary data.</text>
</comment>
<protein>
    <submittedName>
        <fullName evidence="2">Uncharacterized protein</fullName>
    </submittedName>
</protein>
<feature type="compositionally biased region" description="Basic and acidic residues" evidence="1">
    <location>
        <begin position="29"/>
        <end position="49"/>
    </location>
</feature>
<feature type="compositionally biased region" description="Basic and acidic residues" evidence="1">
    <location>
        <begin position="1"/>
        <end position="19"/>
    </location>
</feature>
<dbReference type="EMBL" id="BARS01011494">
    <property type="protein sequence ID" value="GAF90548.1"/>
    <property type="molecule type" value="Genomic_DNA"/>
</dbReference>
<feature type="region of interest" description="Disordered" evidence="1">
    <location>
        <begin position="1"/>
        <end position="62"/>
    </location>
</feature>
<feature type="non-terminal residue" evidence="2">
    <location>
        <position position="84"/>
    </location>
</feature>
<dbReference type="AlphaFoldDB" id="X0TAN3"/>
<accession>X0TAN3</accession>
<sequence length="84" mass="9374">MPEEKEEKKGFVVKDRRIFAPENLDGEEKEEKEAPAAEEKKEAETKEANEEPAAESQEPPLQFPEINFATFVASLNASALLQLG</sequence>
<reference evidence="2" key="1">
    <citation type="journal article" date="2014" name="Front. Microbiol.">
        <title>High frequency of phylogenetically diverse reductive dehalogenase-homologous genes in deep subseafloor sedimentary metagenomes.</title>
        <authorList>
            <person name="Kawai M."/>
            <person name="Futagami T."/>
            <person name="Toyoda A."/>
            <person name="Takaki Y."/>
            <person name="Nishi S."/>
            <person name="Hori S."/>
            <person name="Arai W."/>
            <person name="Tsubouchi T."/>
            <person name="Morono Y."/>
            <person name="Uchiyama I."/>
            <person name="Ito T."/>
            <person name="Fujiyama A."/>
            <person name="Inagaki F."/>
            <person name="Takami H."/>
        </authorList>
    </citation>
    <scope>NUCLEOTIDE SEQUENCE</scope>
    <source>
        <strain evidence="2">Expedition CK06-06</strain>
    </source>
</reference>
<name>X0TAN3_9ZZZZ</name>
<gene>
    <name evidence="2" type="ORF">S01H1_20886</name>
</gene>
<proteinExistence type="predicted"/>
<evidence type="ECO:0000256" key="1">
    <source>
        <dbReference type="SAM" id="MobiDB-lite"/>
    </source>
</evidence>
<organism evidence="2">
    <name type="scientific">marine sediment metagenome</name>
    <dbReference type="NCBI Taxonomy" id="412755"/>
    <lineage>
        <taxon>unclassified sequences</taxon>
        <taxon>metagenomes</taxon>
        <taxon>ecological metagenomes</taxon>
    </lineage>
</organism>
<evidence type="ECO:0000313" key="2">
    <source>
        <dbReference type="EMBL" id="GAF90548.1"/>
    </source>
</evidence>